<evidence type="ECO:0000256" key="1">
    <source>
        <dbReference type="ARBA" id="ARBA00004651"/>
    </source>
</evidence>
<comment type="similarity">
    <text evidence="2">Belongs to the DoxX family.</text>
</comment>
<dbReference type="InterPro" id="IPR032808">
    <property type="entry name" value="DoxX"/>
</dbReference>
<evidence type="ECO:0000256" key="3">
    <source>
        <dbReference type="ARBA" id="ARBA00022475"/>
    </source>
</evidence>
<name>A0A1E7LND8_9ACTN</name>
<protein>
    <submittedName>
        <fullName evidence="7">DoxX family protein</fullName>
    </submittedName>
</protein>
<dbReference type="AlphaFoldDB" id="A0A1E7LND8"/>
<gene>
    <name evidence="7" type="ORF">AN221_25655</name>
</gene>
<comment type="subcellular location">
    <subcellularLocation>
        <location evidence="1">Cell membrane</location>
        <topology evidence="1">Multi-pass membrane protein</topology>
    </subcellularLocation>
</comment>
<reference evidence="7 8" key="1">
    <citation type="journal article" date="2016" name="Front. Microbiol.">
        <title>Comparative Genomics Analysis of Streptomyces Species Reveals Their Adaptation to the Marine Environment and Their Diversity at the Genomic Level.</title>
        <authorList>
            <person name="Tian X."/>
            <person name="Zhang Z."/>
            <person name="Yang T."/>
            <person name="Chen M."/>
            <person name="Li J."/>
            <person name="Chen F."/>
            <person name="Yang J."/>
            <person name="Li W."/>
            <person name="Zhang B."/>
            <person name="Zhang Z."/>
            <person name="Wu J."/>
            <person name="Zhang C."/>
            <person name="Long L."/>
            <person name="Xiao J."/>
        </authorList>
    </citation>
    <scope>NUCLEOTIDE SEQUENCE [LARGE SCALE GENOMIC DNA]</scope>
    <source>
        <strain evidence="7 8">SCSIO M10372</strain>
    </source>
</reference>
<dbReference type="Pfam" id="PF07681">
    <property type="entry name" value="DoxX"/>
    <property type="match status" value="1"/>
</dbReference>
<dbReference type="InterPro" id="IPR051907">
    <property type="entry name" value="DoxX-like_oxidoreductase"/>
</dbReference>
<evidence type="ECO:0000313" key="7">
    <source>
        <dbReference type="EMBL" id="OEV17715.1"/>
    </source>
</evidence>
<comment type="caution">
    <text evidence="7">The sequence shown here is derived from an EMBL/GenBank/DDBJ whole genome shotgun (WGS) entry which is preliminary data.</text>
</comment>
<dbReference type="PANTHER" id="PTHR33452">
    <property type="entry name" value="OXIDOREDUCTASE CATD-RELATED"/>
    <property type="match status" value="1"/>
</dbReference>
<evidence type="ECO:0000256" key="4">
    <source>
        <dbReference type="ARBA" id="ARBA00022692"/>
    </source>
</evidence>
<keyword evidence="6" id="KW-0472">Membrane</keyword>
<proteinExistence type="inferred from homology"/>
<evidence type="ECO:0000256" key="5">
    <source>
        <dbReference type="ARBA" id="ARBA00022989"/>
    </source>
</evidence>
<keyword evidence="5" id="KW-1133">Transmembrane helix</keyword>
<dbReference type="PATRIC" id="fig|518642.7.peg.1422"/>
<dbReference type="EMBL" id="LJGZ01000096">
    <property type="protein sequence ID" value="OEV17715.1"/>
    <property type="molecule type" value="Genomic_DNA"/>
</dbReference>
<keyword evidence="4" id="KW-0812">Transmembrane</keyword>
<sequence length="189" mass="19758">MTVLRKVARPLLASMFVSGGFNAVRDPQRLVPAAAPVTDVLSSAVAPRTSLLPEDPERLVRLNGAVQLGAGLLLALGRAPRLASAALAATLVPTTLAAHRYWTVEDPEERAAQRIHFLKNASLFGGLLIAAADTHGKPSLAYRTRRAAAHASDAVTHRAHTAVDRVGDATGGAVDSVTGAVEAARKRLL</sequence>
<dbReference type="GO" id="GO:0005886">
    <property type="term" value="C:plasma membrane"/>
    <property type="evidence" value="ECO:0007669"/>
    <property type="project" value="UniProtKB-SubCell"/>
</dbReference>
<keyword evidence="8" id="KW-1185">Reference proteome</keyword>
<dbReference type="OrthoDB" id="329282at2"/>
<accession>A0A1E7LND8</accession>
<evidence type="ECO:0000256" key="2">
    <source>
        <dbReference type="ARBA" id="ARBA00006679"/>
    </source>
</evidence>
<organism evidence="7 8">
    <name type="scientific">Streptomyces nanshensis</name>
    <dbReference type="NCBI Taxonomy" id="518642"/>
    <lineage>
        <taxon>Bacteria</taxon>
        <taxon>Bacillati</taxon>
        <taxon>Actinomycetota</taxon>
        <taxon>Actinomycetes</taxon>
        <taxon>Kitasatosporales</taxon>
        <taxon>Streptomycetaceae</taxon>
        <taxon>Streptomyces</taxon>
    </lineage>
</organism>
<dbReference type="PANTHER" id="PTHR33452:SF1">
    <property type="entry name" value="INNER MEMBRANE PROTEIN YPHA-RELATED"/>
    <property type="match status" value="1"/>
</dbReference>
<dbReference type="RefSeq" id="WP_079167478.1">
    <property type="nucleotide sequence ID" value="NZ_LJGZ01000096.1"/>
</dbReference>
<evidence type="ECO:0000313" key="8">
    <source>
        <dbReference type="Proteomes" id="UP000175971"/>
    </source>
</evidence>
<evidence type="ECO:0000256" key="6">
    <source>
        <dbReference type="ARBA" id="ARBA00023136"/>
    </source>
</evidence>
<dbReference type="Proteomes" id="UP000175971">
    <property type="component" value="Unassembled WGS sequence"/>
</dbReference>
<keyword evidence="3" id="KW-1003">Cell membrane</keyword>